<feature type="domain" description="C2H2-type" evidence="10">
    <location>
        <begin position="663"/>
        <end position="691"/>
    </location>
</feature>
<dbReference type="InterPro" id="IPR007889">
    <property type="entry name" value="HTH_Psq"/>
</dbReference>
<accession>A0A1D2MY61</accession>
<dbReference type="OrthoDB" id="8922241at2759"/>
<evidence type="ECO:0000313" key="13">
    <source>
        <dbReference type="Proteomes" id="UP000094527"/>
    </source>
</evidence>
<dbReference type="SMART" id="SM00674">
    <property type="entry name" value="CENPB"/>
    <property type="match status" value="1"/>
</dbReference>
<dbReference type="FunFam" id="3.30.160.60:FF:000065">
    <property type="entry name" value="B-cell CLL/lymphoma 6, member B"/>
    <property type="match status" value="1"/>
</dbReference>
<evidence type="ECO:0000256" key="2">
    <source>
        <dbReference type="ARBA" id="ARBA00022723"/>
    </source>
</evidence>
<dbReference type="SUPFAM" id="SSF46689">
    <property type="entry name" value="Homeodomain-like"/>
    <property type="match status" value="2"/>
</dbReference>
<dbReference type="Gene3D" id="1.10.10.60">
    <property type="entry name" value="Homeodomain-like"/>
    <property type="match status" value="2"/>
</dbReference>
<dbReference type="FunFam" id="3.30.160.60:FF:000534">
    <property type="entry name" value="zinc finger protein 674"/>
    <property type="match status" value="1"/>
</dbReference>
<feature type="domain" description="C2H2-type" evidence="10">
    <location>
        <begin position="720"/>
        <end position="743"/>
    </location>
</feature>
<gene>
    <name evidence="12" type="ORF">Ocin01_08680</name>
</gene>
<dbReference type="Gene3D" id="3.30.160.60">
    <property type="entry name" value="Classic Zinc Finger"/>
    <property type="match status" value="7"/>
</dbReference>
<dbReference type="Pfam" id="PF03221">
    <property type="entry name" value="HTH_Tnp_Tc5"/>
    <property type="match status" value="1"/>
</dbReference>
<feature type="domain" description="C2H2-type" evidence="10">
    <location>
        <begin position="835"/>
        <end position="861"/>
    </location>
</feature>
<dbReference type="PROSITE" id="PS51253">
    <property type="entry name" value="HTH_CENPB"/>
    <property type="match status" value="1"/>
</dbReference>
<dbReference type="OMA" id="CSERIAF"/>
<dbReference type="GO" id="GO:0003677">
    <property type="term" value="F:DNA binding"/>
    <property type="evidence" value="ECO:0007669"/>
    <property type="project" value="UniProtKB-KW"/>
</dbReference>
<comment type="subcellular location">
    <subcellularLocation>
        <location evidence="1">Nucleus</location>
    </subcellularLocation>
</comment>
<feature type="domain" description="C2H2-type" evidence="10">
    <location>
        <begin position="779"/>
        <end position="806"/>
    </location>
</feature>
<dbReference type="PANTHER" id="PTHR24379">
    <property type="entry name" value="KRAB AND ZINC FINGER DOMAIN-CONTAINING"/>
    <property type="match status" value="1"/>
</dbReference>
<evidence type="ECO:0000256" key="1">
    <source>
        <dbReference type="ARBA" id="ARBA00004123"/>
    </source>
</evidence>
<keyword evidence="7" id="KW-0539">Nucleus</keyword>
<dbReference type="Pfam" id="PF04218">
    <property type="entry name" value="CENP-B_N"/>
    <property type="match status" value="1"/>
</dbReference>
<dbReference type="Proteomes" id="UP000094527">
    <property type="component" value="Unassembled WGS sequence"/>
</dbReference>
<dbReference type="SUPFAM" id="SSF57667">
    <property type="entry name" value="beta-beta-alpha zinc fingers"/>
    <property type="match status" value="4"/>
</dbReference>
<keyword evidence="4 8" id="KW-0863">Zinc-finger</keyword>
<evidence type="ECO:0000313" key="12">
    <source>
        <dbReference type="EMBL" id="ODM97987.1"/>
    </source>
</evidence>
<evidence type="ECO:0000256" key="5">
    <source>
        <dbReference type="ARBA" id="ARBA00022833"/>
    </source>
</evidence>
<sequence length="861" mass="99579">MEESSTSTSTSREKVLRRSLSLKEKMDIIFQLEKEGPSICALSKKLQIPRATISRIWKDREKIRINFQNKDSNLRRCRPSEFGQIDEALLQWYNSQKSLNNDISIGGPALSEKASEFAEVLNVPNFRNSNGWLEKWKKRHNIKFKTVIGLGVSAEIDTETKEVILTETEMPSFKEMCLAKPRWNRCFICSTTLSKTTLSKNDDKHSSLPAIKILLQYLLQTNQHNEKRLYEDVLLCILEGGGNGSKLFMGSGVKLCSFCKRLSNDIKELHLQLDILQMKIIDKLEVVKETVITNSSLYGSNASVKVAVGNFEHWTKRQEAIGRNCGTEKQYFDIMYRFQNFVFENDIQLKKLPLVYLQKYTGASGAADMLMKRQNVKHEGIQEISLKVEDEHETVDDWLPCSIEHDYDPSCADSFSHPPSPKRKSMIKDHSQPIVKKKMAHRKTTEQDSTDSTDEETLTEAQRLAIEIRKAYLLKPYSGPSRKGKKKTFFCSECPFQVKKAPSRFEQHLREHEIAEANYTCPDCLRTFSQKQFYEFHISHYCGSKSWKCAVCNEPVHGGRLKEHLEANHEGKVYSCAHCDNCFGSFTALITHSQYHPGWSLKCDYCPEDDSKNYSRRCDIRRHLYEVHNHTELLLKCNFENCESGFFDVPTLTNHMNVHLKRFVCNVCNKPFSLRDQLEAHVRTQHHEEKPFECDQCSEKFSLRDSLQRHKMRAHNYSKFKCQLCPKEFADRIGMEWHMQASHGIGNRQTFHCGICEKNFFRKSILKKHLATHSDRNEFTCHVCGFGTRSNSLLKVHMVKHDGAKNHVCNYCSKTFTLLKYLKDHLRTHTLERPYICEVCGAAFNQKGSLNIHKKKHDDGG</sequence>
<feature type="domain" description="HTH CENPB-type" evidence="11">
    <location>
        <begin position="73"/>
        <end position="146"/>
    </location>
</feature>
<comment type="caution">
    <text evidence="12">The sequence shown here is derived from an EMBL/GenBank/DDBJ whole genome shotgun (WGS) entry which is preliminary data.</text>
</comment>
<evidence type="ECO:0000259" key="11">
    <source>
        <dbReference type="PROSITE" id="PS51253"/>
    </source>
</evidence>
<reference evidence="12 13" key="1">
    <citation type="journal article" date="2016" name="Genome Biol. Evol.">
        <title>Gene Family Evolution Reflects Adaptation to Soil Environmental Stressors in the Genome of the Collembolan Orchesella cincta.</title>
        <authorList>
            <person name="Faddeeva-Vakhrusheva A."/>
            <person name="Derks M.F."/>
            <person name="Anvar S.Y."/>
            <person name="Agamennone V."/>
            <person name="Suring W."/>
            <person name="Smit S."/>
            <person name="van Straalen N.M."/>
            <person name="Roelofs D."/>
        </authorList>
    </citation>
    <scope>NUCLEOTIDE SEQUENCE [LARGE SCALE GENOMIC DNA]</scope>
    <source>
        <tissue evidence="12">Mixed pool</tissue>
    </source>
</reference>
<evidence type="ECO:0000256" key="9">
    <source>
        <dbReference type="SAM" id="MobiDB-lite"/>
    </source>
</evidence>
<dbReference type="PROSITE" id="PS00028">
    <property type="entry name" value="ZINC_FINGER_C2H2_1"/>
    <property type="match status" value="7"/>
</dbReference>
<keyword evidence="3" id="KW-0677">Repeat</keyword>
<dbReference type="FunFam" id="3.30.160.60:FF:000100">
    <property type="entry name" value="Zinc finger 45-like"/>
    <property type="match status" value="1"/>
</dbReference>
<dbReference type="Pfam" id="PF00096">
    <property type="entry name" value="zf-C2H2"/>
    <property type="match status" value="5"/>
</dbReference>
<evidence type="ECO:0000256" key="4">
    <source>
        <dbReference type="ARBA" id="ARBA00022771"/>
    </source>
</evidence>
<name>A0A1D2MY61_ORCCI</name>
<keyword evidence="13" id="KW-1185">Reference proteome</keyword>
<dbReference type="EMBL" id="LJIJ01000391">
    <property type="protein sequence ID" value="ODM97987.1"/>
    <property type="molecule type" value="Genomic_DNA"/>
</dbReference>
<dbReference type="InterPro" id="IPR013087">
    <property type="entry name" value="Znf_C2H2_type"/>
</dbReference>
<dbReference type="GO" id="GO:0005634">
    <property type="term" value="C:nucleus"/>
    <property type="evidence" value="ECO:0007669"/>
    <property type="project" value="UniProtKB-SubCell"/>
</dbReference>
<evidence type="ECO:0000259" key="10">
    <source>
        <dbReference type="PROSITE" id="PS50157"/>
    </source>
</evidence>
<keyword evidence="6" id="KW-0238">DNA-binding</keyword>
<dbReference type="InterPro" id="IPR036236">
    <property type="entry name" value="Znf_C2H2_sf"/>
</dbReference>
<dbReference type="STRING" id="48709.A0A1D2MY61"/>
<proteinExistence type="predicted"/>
<dbReference type="PROSITE" id="PS50157">
    <property type="entry name" value="ZINC_FINGER_C2H2_2"/>
    <property type="match status" value="9"/>
</dbReference>
<evidence type="ECO:0000256" key="7">
    <source>
        <dbReference type="ARBA" id="ARBA00023242"/>
    </source>
</evidence>
<feature type="domain" description="C2H2-type" evidence="10">
    <location>
        <begin position="692"/>
        <end position="720"/>
    </location>
</feature>
<dbReference type="GO" id="GO:0008270">
    <property type="term" value="F:zinc ion binding"/>
    <property type="evidence" value="ECO:0007669"/>
    <property type="project" value="UniProtKB-KW"/>
</dbReference>
<keyword evidence="5" id="KW-0862">Zinc</keyword>
<dbReference type="PANTHER" id="PTHR24379:SF121">
    <property type="entry name" value="C2H2-TYPE DOMAIN-CONTAINING PROTEIN"/>
    <property type="match status" value="1"/>
</dbReference>
<evidence type="ECO:0000256" key="8">
    <source>
        <dbReference type="PROSITE-ProRule" id="PRU00042"/>
    </source>
</evidence>
<feature type="domain" description="C2H2-type" evidence="10">
    <location>
        <begin position="519"/>
        <end position="546"/>
    </location>
</feature>
<feature type="domain" description="C2H2-type" evidence="10">
    <location>
        <begin position="751"/>
        <end position="778"/>
    </location>
</feature>
<feature type="domain" description="C2H2-type" evidence="10">
    <location>
        <begin position="574"/>
        <end position="598"/>
    </location>
</feature>
<dbReference type="AlphaFoldDB" id="A0A1D2MY61"/>
<feature type="region of interest" description="Disordered" evidence="9">
    <location>
        <begin position="413"/>
        <end position="458"/>
    </location>
</feature>
<feature type="domain" description="C2H2-type" evidence="10">
    <location>
        <begin position="807"/>
        <end position="834"/>
    </location>
</feature>
<protein>
    <submittedName>
        <fullName evidence="12">Putative zinc finger protein</fullName>
    </submittedName>
</protein>
<dbReference type="SMART" id="SM00355">
    <property type="entry name" value="ZnF_C2H2"/>
    <property type="match status" value="13"/>
</dbReference>
<dbReference type="InterPro" id="IPR009057">
    <property type="entry name" value="Homeodomain-like_sf"/>
</dbReference>
<feature type="compositionally biased region" description="Acidic residues" evidence="9">
    <location>
        <begin position="448"/>
        <end position="458"/>
    </location>
</feature>
<dbReference type="InterPro" id="IPR006600">
    <property type="entry name" value="HTH_CenpB_DNA-bd_dom"/>
</dbReference>
<organism evidence="12 13">
    <name type="scientific">Orchesella cincta</name>
    <name type="common">Springtail</name>
    <name type="synonym">Podura cincta</name>
    <dbReference type="NCBI Taxonomy" id="48709"/>
    <lineage>
        <taxon>Eukaryota</taxon>
        <taxon>Metazoa</taxon>
        <taxon>Ecdysozoa</taxon>
        <taxon>Arthropoda</taxon>
        <taxon>Hexapoda</taxon>
        <taxon>Collembola</taxon>
        <taxon>Entomobryomorpha</taxon>
        <taxon>Entomobryoidea</taxon>
        <taxon>Orchesellidae</taxon>
        <taxon>Orchesellinae</taxon>
        <taxon>Orchesella</taxon>
    </lineage>
</organism>
<evidence type="ECO:0000256" key="6">
    <source>
        <dbReference type="ARBA" id="ARBA00023125"/>
    </source>
</evidence>
<keyword evidence="2" id="KW-0479">Metal-binding</keyword>
<evidence type="ECO:0000256" key="3">
    <source>
        <dbReference type="ARBA" id="ARBA00022737"/>
    </source>
</evidence>